<name>A0A1Y2LTW3_EPING</name>
<sequence length="758" mass="83798">MRLFGICAVFFTASCMAIQDALLPAVIERPPNDNTLTTLANRNGWVNPEDLASMPQCIAQQDQSSWLRAMTSCTSRQCTRHFGVICTHHQYLTQLSCLSTAFSPDLLREYMSYCGRSVLAKSQLYRWIYTITGRTWLVDVGDAIGLHDPTSAALVNGYAPVEVADKAPVCLTGSVSASSMEPFSYVMTSCGFTSRTLHTGNTARPWEYSQQQKSMVALDSETAGYDLTQRSIKYGDYFDKRCFCDVFTVNLQAEPCSGPGLTSTQQRLWLHSTCGPAAVPANWTDGLMTTPAAYIPVEDWRWPSCKHAMPKKILRLADTCTTNACETDSLGYCNVKRAVKRACFCSAVSYDSCKGACQVFEARIEYVEWLHMTCGKEYGWSGLPKHWRQLAAPTALDMMPWGWSVAPSKRVDCVEATHSKSSRPTQMCASPSWNVFYLVLVNAVTLLTGVLARRQGSNPFARAYARYFSVRSWFLPGLAIITLRVLANLINAIIVQSTFGYEEIPIIQLALLWCSLPRLNWVMAVSANIPNFNDATFYTAVSHFFAEAVFQVLSAYYMTSTVAYGREHDFYSPTIAKSKMLPSAHHMYIGALVWLIVSLVTTVLLLQALWPSSSTTSSDLSVSPIPARDSKRKTHIRPPLDGIGAAISAFNTHWGYLVHAAARHIVSKTRDVENTPLLRTQTSYGTLPTEPVQRILQVVTVKLILIAVISMGLLFVAQGLFWIGFVGLGMEGYCPPQLGLLTTVWASFSALEAVATAV</sequence>
<evidence type="ECO:0000256" key="2">
    <source>
        <dbReference type="SAM" id="Phobius"/>
    </source>
</evidence>
<accession>A0A1Y2LTW3</accession>
<evidence type="ECO:0000313" key="4">
    <source>
        <dbReference type="EMBL" id="OSS47336.1"/>
    </source>
</evidence>
<feature type="compositionally biased region" description="Low complexity" evidence="1">
    <location>
        <begin position="614"/>
        <end position="623"/>
    </location>
</feature>
<feature type="transmembrane region" description="Helical" evidence="2">
    <location>
        <begin position="703"/>
        <end position="725"/>
    </location>
</feature>
<reference evidence="4 5" key="1">
    <citation type="journal article" date="2017" name="Genome Announc.">
        <title>Genome sequence of the saprophytic ascomycete Epicoccum nigrum ICMP 19927 strain isolated from New Zealand.</title>
        <authorList>
            <person name="Fokin M."/>
            <person name="Fleetwood D."/>
            <person name="Weir B.S."/>
            <person name="Villas-Boas S.G."/>
        </authorList>
    </citation>
    <scope>NUCLEOTIDE SEQUENCE [LARGE SCALE GENOMIC DNA]</scope>
    <source>
        <strain evidence="4 5">ICMP 19927</strain>
    </source>
</reference>
<dbReference type="PROSITE" id="PS51257">
    <property type="entry name" value="PROKAR_LIPOPROTEIN"/>
    <property type="match status" value="1"/>
</dbReference>
<keyword evidence="2" id="KW-0472">Membrane</keyword>
<evidence type="ECO:0000256" key="1">
    <source>
        <dbReference type="SAM" id="MobiDB-lite"/>
    </source>
</evidence>
<feature type="transmembrane region" description="Helical" evidence="2">
    <location>
        <begin position="473"/>
        <end position="494"/>
    </location>
</feature>
<feature type="transmembrane region" description="Helical" evidence="2">
    <location>
        <begin position="587"/>
        <end position="610"/>
    </location>
</feature>
<feature type="transmembrane region" description="Helical" evidence="2">
    <location>
        <begin position="537"/>
        <end position="558"/>
    </location>
</feature>
<dbReference type="EMBL" id="KZ107849">
    <property type="protein sequence ID" value="OSS47336.1"/>
    <property type="molecule type" value="Genomic_DNA"/>
</dbReference>
<feature type="transmembrane region" description="Helical" evidence="2">
    <location>
        <begin position="506"/>
        <end position="525"/>
    </location>
</feature>
<dbReference type="AlphaFoldDB" id="A0A1Y2LTW3"/>
<gene>
    <name evidence="4" type="ORF">B5807_09778</name>
</gene>
<organism evidence="4 5">
    <name type="scientific">Epicoccum nigrum</name>
    <name type="common">Soil fungus</name>
    <name type="synonym">Epicoccum purpurascens</name>
    <dbReference type="NCBI Taxonomy" id="105696"/>
    <lineage>
        <taxon>Eukaryota</taxon>
        <taxon>Fungi</taxon>
        <taxon>Dikarya</taxon>
        <taxon>Ascomycota</taxon>
        <taxon>Pezizomycotina</taxon>
        <taxon>Dothideomycetes</taxon>
        <taxon>Pleosporomycetidae</taxon>
        <taxon>Pleosporales</taxon>
        <taxon>Pleosporineae</taxon>
        <taxon>Didymellaceae</taxon>
        <taxon>Epicoccum</taxon>
    </lineage>
</organism>
<feature type="transmembrane region" description="Helical" evidence="2">
    <location>
        <begin position="433"/>
        <end position="452"/>
    </location>
</feature>
<protein>
    <recommendedName>
        <fullName evidence="6">Extracellular membrane protein CFEM domain-containing protein</fullName>
    </recommendedName>
</protein>
<evidence type="ECO:0000256" key="3">
    <source>
        <dbReference type="SAM" id="SignalP"/>
    </source>
</evidence>
<keyword evidence="3" id="KW-0732">Signal</keyword>
<keyword evidence="2" id="KW-1133">Transmembrane helix</keyword>
<proteinExistence type="predicted"/>
<dbReference type="InParanoid" id="A0A1Y2LTW3"/>
<dbReference type="Proteomes" id="UP000193240">
    <property type="component" value="Unassembled WGS sequence"/>
</dbReference>
<feature type="chain" id="PRO_5011988305" description="Extracellular membrane protein CFEM domain-containing protein" evidence="3">
    <location>
        <begin position="18"/>
        <end position="758"/>
    </location>
</feature>
<evidence type="ECO:0000313" key="5">
    <source>
        <dbReference type="Proteomes" id="UP000193240"/>
    </source>
</evidence>
<feature type="signal peptide" evidence="3">
    <location>
        <begin position="1"/>
        <end position="17"/>
    </location>
</feature>
<evidence type="ECO:0008006" key="6">
    <source>
        <dbReference type="Google" id="ProtNLM"/>
    </source>
</evidence>
<feature type="region of interest" description="Disordered" evidence="1">
    <location>
        <begin position="614"/>
        <end position="636"/>
    </location>
</feature>
<dbReference type="OMA" id="LWCSLPR"/>
<keyword evidence="2" id="KW-0812">Transmembrane</keyword>
<keyword evidence="5" id="KW-1185">Reference proteome</keyword>